<dbReference type="eggNOG" id="ENOG50311X6">
    <property type="taxonomic scope" value="Bacteria"/>
</dbReference>
<dbReference type="RefSeq" id="WP_012453808.1">
    <property type="nucleotide sequence ID" value="NC_010725.1"/>
</dbReference>
<evidence type="ECO:0000313" key="2">
    <source>
        <dbReference type="EMBL" id="ACB80063.1"/>
    </source>
</evidence>
<dbReference type="Proteomes" id="UP000007136">
    <property type="component" value="Chromosome"/>
</dbReference>
<dbReference type="GO" id="GO:0003677">
    <property type="term" value="F:DNA binding"/>
    <property type="evidence" value="ECO:0007669"/>
    <property type="project" value="InterPro"/>
</dbReference>
<protein>
    <recommendedName>
        <fullName evidence="1">HTH cro/C1-type domain-containing protein</fullName>
    </recommendedName>
</protein>
<dbReference type="STRING" id="441620.Mpop_1900"/>
<evidence type="ECO:0000259" key="1">
    <source>
        <dbReference type="Pfam" id="PF01381"/>
    </source>
</evidence>
<dbReference type="CDD" id="cd00093">
    <property type="entry name" value="HTH_XRE"/>
    <property type="match status" value="1"/>
</dbReference>
<evidence type="ECO:0000313" key="3">
    <source>
        <dbReference type="Proteomes" id="UP000007136"/>
    </source>
</evidence>
<gene>
    <name evidence="2" type="ordered locus">Mpop_1900</name>
</gene>
<sequence length="70" mass="7605">MTDLTFDDVRARLSAAIREAGSQKAFAARAGVSAGFLSDVIRGRRDPGERVLAAIDLRRVERFVSLRGDA</sequence>
<organism evidence="2 3">
    <name type="scientific">Methylorubrum populi (strain ATCC BAA-705 / NCIMB 13946 / BJ001)</name>
    <name type="common">Methylobacterium populi</name>
    <dbReference type="NCBI Taxonomy" id="441620"/>
    <lineage>
        <taxon>Bacteria</taxon>
        <taxon>Pseudomonadati</taxon>
        <taxon>Pseudomonadota</taxon>
        <taxon>Alphaproteobacteria</taxon>
        <taxon>Hyphomicrobiales</taxon>
        <taxon>Methylobacteriaceae</taxon>
        <taxon>Methylorubrum</taxon>
    </lineage>
</organism>
<dbReference type="KEGG" id="mpo:Mpop_1900"/>
<name>B1ZJG0_METPB</name>
<dbReference type="InterPro" id="IPR010982">
    <property type="entry name" value="Lambda_DNA-bd_dom_sf"/>
</dbReference>
<proteinExistence type="predicted"/>
<dbReference type="HOGENOM" id="CLU_2753270_0_0_5"/>
<feature type="domain" description="HTH cro/C1-type" evidence="1">
    <location>
        <begin position="22"/>
        <end position="55"/>
    </location>
</feature>
<dbReference type="OrthoDB" id="8002693at2"/>
<dbReference type="SUPFAM" id="SSF47413">
    <property type="entry name" value="lambda repressor-like DNA-binding domains"/>
    <property type="match status" value="1"/>
</dbReference>
<dbReference type="Pfam" id="PF01381">
    <property type="entry name" value="HTH_3"/>
    <property type="match status" value="1"/>
</dbReference>
<dbReference type="AlphaFoldDB" id="B1ZJG0"/>
<reference evidence="2" key="1">
    <citation type="submission" date="2008-04" db="EMBL/GenBank/DDBJ databases">
        <title>Complete sequence of chromosome of Methylobacterium populi BJ001.</title>
        <authorList>
            <consortium name="US DOE Joint Genome Institute"/>
            <person name="Copeland A."/>
            <person name="Lucas S."/>
            <person name="Lapidus A."/>
            <person name="Glavina del Rio T."/>
            <person name="Dalin E."/>
            <person name="Tice H."/>
            <person name="Bruce D."/>
            <person name="Goodwin L."/>
            <person name="Pitluck S."/>
            <person name="Chertkov O."/>
            <person name="Brettin T."/>
            <person name="Detter J.C."/>
            <person name="Han C."/>
            <person name="Kuske C.R."/>
            <person name="Schmutz J."/>
            <person name="Larimer F."/>
            <person name="Land M."/>
            <person name="Hauser L."/>
            <person name="Kyrpides N."/>
            <person name="Mikhailova N."/>
            <person name="Marx C."/>
            <person name="Richardson P."/>
        </authorList>
    </citation>
    <scope>NUCLEOTIDE SEQUENCE [LARGE SCALE GENOMIC DNA]</scope>
    <source>
        <strain evidence="2">BJ001</strain>
    </source>
</reference>
<dbReference type="Gene3D" id="1.10.260.40">
    <property type="entry name" value="lambda repressor-like DNA-binding domains"/>
    <property type="match status" value="1"/>
</dbReference>
<dbReference type="InterPro" id="IPR001387">
    <property type="entry name" value="Cro/C1-type_HTH"/>
</dbReference>
<accession>B1ZJG0</accession>
<dbReference type="EMBL" id="CP001029">
    <property type="protein sequence ID" value="ACB80063.1"/>
    <property type="molecule type" value="Genomic_DNA"/>
</dbReference>